<keyword evidence="1" id="KW-0812">Transmembrane</keyword>
<dbReference type="GeneID" id="93311068"/>
<sequence>MNPIRFSPPWQDEAIVAWLDGEMCAEDARRFSETFARDPQLASRTARLMNNHQPYQHAFAALIDEAPVARMQAKLAPYLTGPKSKAQNQARFSRRALIAASLGLLVIGSAASYFWRPEPQEDDDENIRRLEAQYMSLYSAETVADVDNSPAMLDRGLRRSAQDTGLLLERRQLALPEAELKMVRMLRYESTSITQILWLHTGYGPVALCISPAARQSASPPQNEQRQGMNLRWWRHGGYQFALIGRMPAPVLNDAAHTLRQAIV</sequence>
<proteinExistence type="predicted"/>
<dbReference type="KEGG" id="eae:EAE_14385"/>
<dbReference type="RefSeq" id="WP_015704786.1">
    <property type="nucleotide sequence ID" value="NC_015663.1"/>
</dbReference>
<dbReference type="AlphaFoldDB" id="A0A0H3FTV2"/>
<evidence type="ECO:0000313" key="1">
    <source>
        <dbReference type="EMBL" id="AEG97790.1"/>
    </source>
</evidence>
<dbReference type="HOGENOM" id="CLU_093129_0_0_6"/>
<organism evidence="1 2">
    <name type="scientific">Klebsiella aerogenes (strain ATCC 13048 / DSM 30053 / CCUG 1429 / JCM 1235 / KCTC 2190 / NBRC 13534 / NCIMB 10102 / NCTC 10006 / CDC 819-56)</name>
    <name type="common">Enterobacter aerogenes</name>
    <dbReference type="NCBI Taxonomy" id="1028307"/>
    <lineage>
        <taxon>Bacteria</taxon>
        <taxon>Pseudomonadati</taxon>
        <taxon>Pseudomonadota</taxon>
        <taxon>Gammaproteobacteria</taxon>
        <taxon>Enterobacterales</taxon>
        <taxon>Enterobacteriaceae</taxon>
        <taxon>Klebsiella/Raoultella group</taxon>
        <taxon>Klebsiella</taxon>
    </lineage>
</organism>
<dbReference type="Proteomes" id="UP000008881">
    <property type="component" value="Chromosome"/>
</dbReference>
<protein>
    <submittedName>
        <fullName evidence="1">Putative transmembrane anti-sigma factor</fullName>
    </submittedName>
</protein>
<dbReference type="EMBL" id="CP002824">
    <property type="protein sequence ID" value="AEG97790.1"/>
    <property type="molecule type" value="Genomic_DNA"/>
</dbReference>
<reference evidence="1 2" key="1">
    <citation type="journal article" date="2012" name="J. Bacteriol.">
        <title>Complete genome sequence of Enterobacter aerogenes KCTC 2190.</title>
        <authorList>
            <person name="Shin S.H."/>
            <person name="Kim S."/>
            <person name="Kim J.Y."/>
            <person name="Lee S."/>
            <person name="Um Y."/>
            <person name="Oh M.K."/>
            <person name="Kim Y.R."/>
            <person name="Lee J."/>
            <person name="Yang K.S."/>
        </authorList>
    </citation>
    <scope>NUCLEOTIDE SEQUENCE [LARGE SCALE GENOMIC DNA]</scope>
    <source>
        <strain evidence="1 2">KCTC 2190</strain>
    </source>
</reference>
<dbReference type="eggNOG" id="COG5662">
    <property type="taxonomic scope" value="Bacteria"/>
</dbReference>
<name>A0A0H3FTV2_KLEAK</name>
<gene>
    <name evidence="1" type="ordered locus">EAE_14385</name>
</gene>
<accession>A0A0H3FTV2</accession>
<keyword evidence="1" id="KW-0472">Membrane</keyword>
<evidence type="ECO:0000313" key="2">
    <source>
        <dbReference type="Proteomes" id="UP000008881"/>
    </source>
</evidence>
<dbReference type="PATRIC" id="fig|1028307.3.peg.2874"/>
<dbReference type="OrthoDB" id="7006010at2"/>
<keyword evidence="2" id="KW-1185">Reference proteome</keyword>